<feature type="transmembrane region" description="Helical" evidence="1">
    <location>
        <begin position="73"/>
        <end position="95"/>
    </location>
</feature>
<keyword evidence="1" id="KW-0812">Transmembrane</keyword>
<accession>A0A7X0TVT4</accession>
<reference evidence="2 3" key="1">
    <citation type="submission" date="2020-08" db="EMBL/GenBank/DDBJ databases">
        <title>Sequencing the genomes of 1000 actinobacteria strains.</title>
        <authorList>
            <person name="Klenk H.-P."/>
        </authorList>
    </citation>
    <scope>NUCLEOTIDE SEQUENCE [LARGE SCALE GENOMIC DNA]</scope>
    <source>
        <strain evidence="2 3">DSM 43768</strain>
    </source>
</reference>
<gene>
    <name evidence="2" type="ORF">HD593_000403</name>
</gene>
<protein>
    <submittedName>
        <fullName evidence="2">Uncharacterized protein</fullName>
    </submittedName>
</protein>
<organism evidence="2 3">
    <name type="scientific">Nonomuraea rubra</name>
    <dbReference type="NCBI Taxonomy" id="46180"/>
    <lineage>
        <taxon>Bacteria</taxon>
        <taxon>Bacillati</taxon>
        <taxon>Actinomycetota</taxon>
        <taxon>Actinomycetes</taxon>
        <taxon>Streptosporangiales</taxon>
        <taxon>Streptosporangiaceae</taxon>
        <taxon>Nonomuraea</taxon>
    </lineage>
</organism>
<dbReference type="InterPro" id="IPR011044">
    <property type="entry name" value="Quino_amine_DH_bsu"/>
</dbReference>
<evidence type="ECO:0000256" key="1">
    <source>
        <dbReference type="SAM" id="Phobius"/>
    </source>
</evidence>
<sequence length="492" mass="52087">MAASYALWQIGWDVLAPARRFACAGSPISNSARSIRRAAAEAAELVAAVLYLAGPFLLAVIALYVARRDHTRVHVLAVVAGFGLVVLPEALAVAGELLGPPVEPSPGCPPDPGPFRALPMALAWVVSALALIMLAGAGTRGRPGRGEVLRLVAALGVIVLVVQAVRLLPGRPAAPPVAADGTPRYALLPGLHLETVNLDTGRVAHQYLPEQRGRITQIRAVAATPQPGEYVVSVTLRQGRDDWSPRGSVSRIHRLTVDADGRAKLGRALSGRLNGDVGRIAVSPGGRVAYSRSTEDRDHNRTAYVGVLGPAAEWQASPSGFYWRDAHTLVLPDDLHFTGVTYPPKPELVKSWEGGLDVRLPASNPPAAAVLVRAPRNSGSFTLPHPLPDGRTLRVHPGSYEQPSELVLYDGDRKVATVLSLSCGEILSMAVDRSGRHLLVGKDNENGEAAGNRPCGGKDHEVLRVGLTPAAGGAFPHRVVWRGDTYPGGLTW</sequence>
<keyword evidence="1" id="KW-1133">Transmembrane helix</keyword>
<feature type="transmembrane region" description="Helical" evidence="1">
    <location>
        <begin position="45"/>
        <end position="66"/>
    </location>
</feature>
<dbReference type="AlphaFoldDB" id="A0A7X0TVT4"/>
<evidence type="ECO:0000313" key="3">
    <source>
        <dbReference type="Proteomes" id="UP000565579"/>
    </source>
</evidence>
<evidence type="ECO:0000313" key="2">
    <source>
        <dbReference type="EMBL" id="MBB6545608.1"/>
    </source>
</evidence>
<name>A0A7X0TVT4_9ACTN</name>
<dbReference type="SUPFAM" id="SSF50969">
    <property type="entry name" value="YVTN repeat-like/Quinoprotein amine dehydrogenase"/>
    <property type="match status" value="1"/>
</dbReference>
<dbReference type="EMBL" id="JACHMI010000001">
    <property type="protein sequence ID" value="MBB6545608.1"/>
    <property type="molecule type" value="Genomic_DNA"/>
</dbReference>
<dbReference type="Proteomes" id="UP000565579">
    <property type="component" value="Unassembled WGS sequence"/>
</dbReference>
<dbReference type="RefSeq" id="WP_185100426.1">
    <property type="nucleotide sequence ID" value="NZ_BAAAXY010000057.1"/>
</dbReference>
<keyword evidence="3" id="KW-1185">Reference proteome</keyword>
<proteinExistence type="predicted"/>
<feature type="transmembrane region" description="Helical" evidence="1">
    <location>
        <begin position="115"/>
        <end position="136"/>
    </location>
</feature>
<keyword evidence="1" id="KW-0472">Membrane</keyword>
<feature type="transmembrane region" description="Helical" evidence="1">
    <location>
        <begin position="148"/>
        <end position="168"/>
    </location>
</feature>
<comment type="caution">
    <text evidence="2">The sequence shown here is derived from an EMBL/GenBank/DDBJ whole genome shotgun (WGS) entry which is preliminary data.</text>
</comment>